<name>I4LU85_GARVA</name>
<comment type="caution">
    <text evidence="1">The sequence shown here is derived from an EMBL/GenBank/DDBJ whole genome shotgun (WGS) entry which is preliminary data.</text>
</comment>
<organism evidence="1 2">
    <name type="scientific">Gardnerella vaginalis 1400E</name>
    <dbReference type="NCBI Taxonomy" id="698956"/>
    <lineage>
        <taxon>Bacteria</taxon>
        <taxon>Bacillati</taxon>
        <taxon>Actinomycetota</taxon>
        <taxon>Actinomycetes</taxon>
        <taxon>Bifidobacteriales</taxon>
        <taxon>Bifidobacteriaceae</taxon>
        <taxon>Gardnerella</taxon>
    </lineage>
</organism>
<feature type="non-terminal residue" evidence="1">
    <location>
        <position position="1"/>
    </location>
</feature>
<gene>
    <name evidence="1" type="ORF">CGSMWGv1400E_05015</name>
</gene>
<sequence>KVVAPAFVYQMGQKGNKRGVVGSRQKVYLKIRIFVEIPRKTRRS</sequence>
<evidence type="ECO:0000313" key="2">
    <source>
        <dbReference type="Proteomes" id="UP000004884"/>
    </source>
</evidence>
<reference evidence="1 2" key="1">
    <citation type="journal article" date="2012" name="J. Bacteriol.">
        <title>Comparative Genomic Analyses of 17 Clinical Isolates of Gardnerella vaginalis Provide Evidence of Multiple Genetically Isolated Clades Consistent with Subspeciation into Genovars.</title>
        <authorList>
            <person name="Ahmed A."/>
            <person name="Earl J."/>
            <person name="Retchless A."/>
            <person name="Hillier S."/>
            <person name="Rabe L."/>
            <person name="Cherpes T."/>
            <person name="Powell E."/>
            <person name="Janto B."/>
            <person name="Eutsey R."/>
            <person name="Hiller N.L."/>
            <person name="Boissy R."/>
            <person name="Dahlgreen M."/>
            <person name="Hall B."/>
            <person name="Costerton J."/>
            <person name="Post J.C."/>
            <person name="Hu F."/>
            <person name="Ehrlich G."/>
        </authorList>
    </citation>
    <scope>NUCLEOTIDE SEQUENCE [LARGE SCALE GENOMIC DNA]</scope>
    <source>
        <strain evidence="1 2">1400E</strain>
    </source>
</reference>
<dbReference type="Proteomes" id="UP000004884">
    <property type="component" value="Unassembled WGS sequence"/>
</dbReference>
<dbReference type="EMBL" id="ADER01000023">
    <property type="protein sequence ID" value="EIK80525.1"/>
    <property type="molecule type" value="Genomic_DNA"/>
</dbReference>
<accession>I4LU85</accession>
<proteinExistence type="predicted"/>
<evidence type="ECO:0000313" key="1">
    <source>
        <dbReference type="EMBL" id="EIK80525.1"/>
    </source>
</evidence>
<protein>
    <submittedName>
        <fullName evidence="1">Uncharacterized protein</fullName>
    </submittedName>
</protein>
<dbReference type="AlphaFoldDB" id="I4LU85"/>